<dbReference type="GO" id="GO:0000145">
    <property type="term" value="C:exocyst"/>
    <property type="evidence" value="ECO:0007669"/>
    <property type="project" value="TreeGrafter"/>
</dbReference>
<keyword evidence="4" id="KW-0268">Exocytosis</keyword>
<dbReference type="InterPro" id="IPR009976">
    <property type="entry name" value="Sec10-like"/>
</dbReference>
<evidence type="ECO:0000313" key="10">
    <source>
        <dbReference type="WBParaSite" id="PTRK_0001121800.1"/>
    </source>
</evidence>
<evidence type="ECO:0000259" key="8">
    <source>
        <dbReference type="Pfam" id="PF20667"/>
    </source>
</evidence>
<feature type="domain" description="Exocyst complex component Sec10-like alpha-helical bundle" evidence="7">
    <location>
        <begin position="161"/>
        <end position="705"/>
    </location>
</feature>
<name>A0A0N4ZRT5_PARTI</name>
<sequence>MAGQQYFATYVQDLEQDPFDVTDFVERLAWRINGSTDVVDVERLKTKFEEEIGSLQLLSDQFQNKIKVLDSQLKTSRHLYQQSLQEASEENAFILDRLKKLDNTMQEVSTKIVHLGDQLESVNAPRARAYEALQLIKHFDEFLADQPLTSSIFTDPEKLMESAEIISKLYSISQELDSEKFSKTQQRISNKYEEIQEMLIEEFMKTFERKENFDRKIMREITNVLSNFNRYNVLLDRFVEKVESTSYRGNDVFNDILEMCEKKVSLIDEIFPNASVVMSKLILYAYKGRLNNEVQIKLEHLRHGDDEQYLFTLNILYTKTLKLNEQLQNLKYKPDNQFITMITGSIFDKYLKLYEKTEEEFVNNQCSGILQRFYSSKGHQKRNLQSGGLQELKRDIAARLRTVENFGDETFLSEEVAINILQELKNAFSRCQKLACSSKKADLMKTLYELLVKFLYHEHVLYAVELALSGIPTSEPKLEPSSIFFSVVQQSSAITHLFVKQFDDSIVTFLDLKNIQDECVKAKNSTLRTLETRINVGIEKQINAITGYIRYILSTEQKKTDFKPDDESQHDNITITSACELLCRYINNQFNIIKESVDGENLITILKELGLRIYQIIFSHIKNYNYSVSGAMLLLCDLNEYRKTLGIWKISEINENMESLHALANLLVVVPENLEQACSSPLVSSYKVDVINSIISLRHDSKTNTKYLHFLTN</sequence>
<dbReference type="AlphaFoldDB" id="A0A0N4ZRT5"/>
<dbReference type="InterPro" id="IPR048627">
    <property type="entry name" value="Sec10_HB"/>
</dbReference>
<dbReference type="PANTHER" id="PTHR12100">
    <property type="entry name" value="SEC10"/>
    <property type="match status" value="1"/>
</dbReference>
<dbReference type="STRING" id="131310.A0A0N4ZRT5"/>
<reference evidence="10" key="1">
    <citation type="submission" date="2017-02" db="UniProtKB">
        <authorList>
            <consortium name="WormBaseParasite"/>
        </authorList>
    </citation>
    <scope>IDENTIFICATION</scope>
</reference>
<keyword evidence="5" id="KW-0175">Coiled coil</keyword>
<proteinExistence type="inferred from homology"/>
<dbReference type="InterPro" id="IPR048625">
    <property type="entry name" value="Sec10_N"/>
</dbReference>
<evidence type="ECO:0000256" key="4">
    <source>
        <dbReference type="ARBA" id="ARBA00022483"/>
    </source>
</evidence>
<keyword evidence="3" id="KW-0813">Transport</keyword>
<evidence type="ECO:0000313" key="9">
    <source>
        <dbReference type="Proteomes" id="UP000038045"/>
    </source>
</evidence>
<dbReference type="WBParaSite" id="PTRK_0001121800.1">
    <property type="protein sequence ID" value="PTRK_0001121800.1"/>
    <property type="gene ID" value="PTRK_0001121800"/>
</dbReference>
<feature type="domain" description="Exocyst complex component Sec10 N-terminal" evidence="8">
    <location>
        <begin position="44"/>
        <end position="155"/>
    </location>
</feature>
<accession>A0A0N4ZRT5</accession>
<dbReference type="Proteomes" id="UP000038045">
    <property type="component" value="Unplaced"/>
</dbReference>
<dbReference type="GO" id="GO:0006893">
    <property type="term" value="P:Golgi to plasma membrane transport"/>
    <property type="evidence" value="ECO:0007669"/>
    <property type="project" value="TreeGrafter"/>
</dbReference>
<dbReference type="PANTHER" id="PTHR12100:SF0">
    <property type="entry name" value="EXOCYST COMPLEX COMPONENT 5"/>
    <property type="match status" value="1"/>
</dbReference>
<evidence type="ECO:0000256" key="1">
    <source>
        <dbReference type="ARBA" id="ARBA00006572"/>
    </source>
</evidence>
<comment type="similarity">
    <text evidence="1">Belongs to the SEC10 family.</text>
</comment>
<evidence type="ECO:0000259" key="7">
    <source>
        <dbReference type="Pfam" id="PF07393"/>
    </source>
</evidence>
<protein>
    <recommendedName>
        <fullName evidence="2">Exocyst complex component 5</fullName>
    </recommendedName>
    <alternativeName>
        <fullName evidence="6">Exocyst complex component Sec10</fullName>
    </alternativeName>
</protein>
<evidence type="ECO:0000256" key="3">
    <source>
        <dbReference type="ARBA" id="ARBA00022448"/>
    </source>
</evidence>
<evidence type="ECO:0000256" key="2">
    <source>
        <dbReference type="ARBA" id="ARBA00017524"/>
    </source>
</evidence>
<keyword evidence="9" id="KW-1185">Reference proteome</keyword>
<dbReference type="GO" id="GO:0006887">
    <property type="term" value="P:exocytosis"/>
    <property type="evidence" value="ECO:0007669"/>
    <property type="project" value="UniProtKB-KW"/>
</dbReference>
<evidence type="ECO:0000256" key="6">
    <source>
        <dbReference type="ARBA" id="ARBA00031471"/>
    </source>
</evidence>
<evidence type="ECO:0000256" key="5">
    <source>
        <dbReference type="ARBA" id="ARBA00023054"/>
    </source>
</evidence>
<dbReference type="Pfam" id="PF07393">
    <property type="entry name" value="Sec10_HB"/>
    <property type="match status" value="1"/>
</dbReference>
<organism evidence="9 10">
    <name type="scientific">Parastrongyloides trichosuri</name>
    <name type="common">Possum-specific nematode worm</name>
    <dbReference type="NCBI Taxonomy" id="131310"/>
    <lineage>
        <taxon>Eukaryota</taxon>
        <taxon>Metazoa</taxon>
        <taxon>Ecdysozoa</taxon>
        <taxon>Nematoda</taxon>
        <taxon>Chromadorea</taxon>
        <taxon>Rhabditida</taxon>
        <taxon>Tylenchina</taxon>
        <taxon>Panagrolaimomorpha</taxon>
        <taxon>Strongyloidoidea</taxon>
        <taxon>Strongyloididae</taxon>
        <taxon>Parastrongyloides</taxon>
    </lineage>
</organism>
<dbReference type="Pfam" id="PF20667">
    <property type="entry name" value="Sec10_N"/>
    <property type="match status" value="1"/>
</dbReference>